<keyword evidence="3" id="KW-1185">Reference proteome</keyword>
<name>A0AA48KJC8_9RHOB</name>
<sequence>MPTPEPHLDFAPDRPIDWTPVVHRDVVLVPWGENPPGGARRAAGLFDAENRFLPEGHCWRYPFEPITVEPVPPVTEGRIERLSGRWLFGGLFYGHFGHFLVETTARLWATGLFDDLDGMVFYPKRLLTHERRMFRETMPFFELCGLATLDLRVPQKPVVIDELLTPPPGFGMGEMMAGRPEYRDWMRANMGRAIAPNGPEAIYVSRARLPSKRGSILLEDRLEALLEAEGYTIIHPQEDPLERQIEIWKAARRVIALDGSALHFGAMLLPEGAEVAILNRGPSQNIEDYILQFRAFAGIDPLRIDALTGYFHPAGQRVVKREVFATLDFAAVGAALRAGGFIRSETPWQNPTRDEILAAAAHEARDGTLDWTEI</sequence>
<reference evidence="2 3" key="1">
    <citation type="submission" date="2023-01" db="EMBL/GenBank/DDBJ databases">
        <title>Complete genome sequence of Roseicyclus marinus strain Dej080120_10.</title>
        <authorList>
            <person name="Ueki S."/>
            <person name="Maruyama F."/>
        </authorList>
    </citation>
    <scope>NUCLEOTIDE SEQUENCE [LARGE SCALE GENOMIC DNA]</scope>
    <source>
        <strain evidence="2 3">Dej080120_10</strain>
    </source>
</reference>
<feature type="domain" description="Glycosyltransferase 61 catalytic" evidence="1">
    <location>
        <begin position="96"/>
        <end position="272"/>
    </location>
</feature>
<gene>
    <name evidence="2" type="ORF">MACH21_22160</name>
</gene>
<evidence type="ECO:0000313" key="2">
    <source>
        <dbReference type="EMBL" id="BDW86039.1"/>
    </source>
</evidence>
<dbReference type="AlphaFoldDB" id="A0AA48KJC8"/>
<proteinExistence type="predicted"/>
<evidence type="ECO:0000313" key="3">
    <source>
        <dbReference type="Proteomes" id="UP001337723"/>
    </source>
</evidence>
<dbReference type="GO" id="GO:0016757">
    <property type="term" value="F:glycosyltransferase activity"/>
    <property type="evidence" value="ECO:0007669"/>
    <property type="project" value="InterPro"/>
</dbReference>
<accession>A0AA48KJC8</accession>
<organism evidence="2 3">
    <name type="scientific">Roseicyclus marinus</name>
    <dbReference type="NCBI Taxonomy" id="2161673"/>
    <lineage>
        <taxon>Bacteria</taxon>
        <taxon>Pseudomonadati</taxon>
        <taxon>Pseudomonadota</taxon>
        <taxon>Alphaproteobacteria</taxon>
        <taxon>Rhodobacterales</taxon>
        <taxon>Roseobacteraceae</taxon>
        <taxon>Roseicyclus</taxon>
    </lineage>
</organism>
<evidence type="ECO:0000259" key="1">
    <source>
        <dbReference type="Pfam" id="PF04577"/>
    </source>
</evidence>
<dbReference type="EMBL" id="AP027266">
    <property type="protein sequence ID" value="BDW86039.1"/>
    <property type="molecule type" value="Genomic_DNA"/>
</dbReference>
<dbReference type="KEGG" id="rmai:MACH21_22160"/>
<dbReference type="RefSeq" id="WP_338271922.1">
    <property type="nucleotide sequence ID" value="NZ_AP027266.1"/>
</dbReference>
<dbReference type="Proteomes" id="UP001337723">
    <property type="component" value="Chromosome"/>
</dbReference>
<protein>
    <recommendedName>
        <fullName evidence="1">Glycosyltransferase 61 catalytic domain-containing protein</fullName>
    </recommendedName>
</protein>
<dbReference type="InterPro" id="IPR049625">
    <property type="entry name" value="Glyco_transf_61_cat"/>
</dbReference>
<dbReference type="Pfam" id="PF04577">
    <property type="entry name" value="Glyco_transf_61"/>
    <property type="match status" value="1"/>
</dbReference>